<dbReference type="InterPro" id="IPR002781">
    <property type="entry name" value="TM_pro_TauE-like"/>
</dbReference>
<proteinExistence type="inferred from homology"/>
<evidence type="ECO:0000256" key="6">
    <source>
        <dbReference type="RuleBase" id="RU363041"/>
    </source>
</evidence>
<dbReference type="GO" id="GO:0005886">
    <property type="term" value="C:plasma membrane"/>
    <property type="evidence" value="ECO:0007669"/>
    <property type="project" value="UniProtKB-SubCell"/>
</dbReference>
<evidence type="ECO:0000256" key="2">
    <source>
        <dbReference type="ARBA" id="ARBA00009142"/>
    </source>
</evidence>
<name>A0A930UHK7_9GAMM</name>
<dbReference type="EMBL" id="JADHEI010000053">
    <property type="protein sequence ID" value="MBF2735886.1"/>
    <property type="molecule type" value="Genomic_DNA"/>
</dbReference>
<keyword evidence="8" id="KW-1185">Reference proteome</keyword>
<dbReference type="InterPro" id="IPR051598">
    <property type="entry name" value="TSUP/Inactive_protease-like"/>
</dbReference>
<protein>
    <recommendedName>
        <fullName evidence="6">Probable membrane transporter protein</fullName>
    </recommendedName>
</protein>
<evidence type="ECO:0000256" key="5">
    <source>
        <dbReference type="ARBA" id="ARBA00023136"/>
    </source>
</evidence>
<sequence>MAAAPPPGHLCRAGNLDWIVYAAVAAIGCAGGVFAGLLGIGGGLIMTPLMLFVFEHLGYDPAAAALAAIATNLAAIFFTSAASTTVHALHGAVDWRLLAWLAPATLLGAAAAAQVALLVPPALLIGLFLALLIYACWRLLAGGRAGAAP</sequence>
<comment type="subcellular location">
    <subcellularLocation>
        <location evidence="6">Cell membrane</location>
        <topology evidence="6">Multi-pass membrane protein</topology>
    </subcellularLocation>
    <subcellularLocation>
        <location evidence="1">Membrane</location>
        <topology evidence="1">Multi-pass membrane protein</topology>
    </subcellularLocation>
</comment>
<evidence type="ECO:0000313" key="8">
    <source>
        <dbReference type="Proteomes" id="UP000604381"/>
    </source>
</evidence>
<keyword evidence="4 6" id="KW-1133">Transmembrane helix</keyword>
<reference evidence="7" key="1">
    <citation type="submission" date="2020-10" db="EMBL/GenBank/DDBJ databases">
        <title>An improved Amphimedon queenslandica hologenome assembly reveals how three proteobacterial symbionts can extend the metabolic phenotypic of their marine sponge host.</title>
        <authorList>
            <person name="Degnan B."/>
            <person name="Degnan S."/>
            <person name="Xiang X."/>
        </authorList>
    </citation>
    <scope>NUCLEOTIDE SEQUENCE</scope>
    <source>
        <strain evidence="7">AqS2</strain>
    </source>
</reference>
<comment type="caution">
    <text evidence="7">The sequence shown here is derived from an EMBL/GenBank/DDBJ whole genome shotgun (WGS) entry which is preliminary data.</text>
</comment>
<evidence type="ECO:0000256" key="1">
    <source>
        <dbReference type="ARBA" id="ARBA00004141"/>
    </source>
</evidence>
<feature type="transmembrane region" description="Helical" evidence="6">
    <location>
        <begin position="18"/>
        <end position="42"/>
    </location>
</feature>
<keyword evidence="5 6" id="KW-0472">Membrane</keyword>
<dbReference type="Pfam" id="PF01925">
    <property type="entry name" value="TauE"/>
    <property type="match status" value="1"/>
</dbReference>
<evidence type="ECO:0000256" key="3">
    <source>
        <dbReference type="ARBA" id="ARBA00022692"/>
    </source>
</evidence>
<evidence type="ECO:0000256" key="4">
    <source>
        <dbReference type="ARBA" id="ARBA00022989"/>
    </source>
</evidence>
<dbReference type="PANTHER" id="PTHR43701">
    <property type="entry name" value="MEMBRANE TRANSPORTER PROTEIN MJ0441-RELATED"/>
    <property type="match status" value="1"/>
</dbReference>
<feature type="non-terminal residue" evidence="7">
    <location>
        <position position="149"/>
    </location>
</feature>
<feature type="transmembrane region" description="Helical" evidence="6">
    <location>
        <begin position="97"/>
        <end position="117"/>
    </location>
</feature>
<comment type="similarity">
    <text evidence="2 6">Belongs to the 4-toluene sulfonate uptake permease (TSUP) (TC 2.A.102) family.</text>
</comment>
<evidence type="ECO:0000313" key="7">
    <source>
        <dbReference type="EMBL" id="MBF2735886.1"/>
    </source>
</evidence>
<dbReference type="Proteomes" id="UP000604381">
    <property type="component" value="Unassembled WGS sequence"/>
</dbReference>
<dbReference type="PANTHER" id="PTHR43701:SF2">
    <property type="entry name" value="MEMBRANE TRANSPORTER PROTEIN YJNA-RELATED"/>
    <property type="match status" value="1"/>
</dbReference>
<dbReference type="AlphaFoldDB" id="A0A930UHK7"/>
<keyword evidence="6" id="KW-1003">Cell membrane</keyword>
<keyword evidence="3 6" id="KW-0812">Transmembrane</keyword>
<gene>
    <name evidence="7" type="ORF">ISN26_07455</name>
</gene>
<feature type="transmembrane region" description="Helical" evidence="6">
    <location>
        <begin position="123"/>
        <end position="141"/>
    </location>
</feature>
<feature type="transmembrane region" description="Helical" evidence="6">
    <location>
        <begin position="62"/>
        <end position="85"/>
    </location>
</feature>
<organism evidence="7 8">
    <name type="scientific">Candidatus Amphirhobacter heronislandensis</name>
    <dbReference type="NCBI Taxonomy" id="1732024"/>
    <lineage>
        <taxon>Bacteria</taxon>
        <taxon>Pseudomonadati</taxon>
        <taxon>Pseudomonadota</taxon>
        <taxon>Gammaproteobacteria</taxon>
        <taxon>Candidatus Tethybacterales</taxon>
        <taxon>Candidatus Tethybacteraceae</taxon>
        <taxon>Candidatus Amphirhobacter</taxon>
    </lineage>
</organism>
<accession>A0A930UHK7</accession>